<dbReference type="Proteomes" id="UP001589773">
    <property type="component" value="Unassembled WGS sequence"/>
</dbReference>
<sequence length="319" mass="33551">MPTLSWRPATAAAIACVACALAFPLAAKAGEAGVRSAALLDHGWWIDANVTYLTASGKELKLDVYLPVNKRDKPMPVAMHFHGGGWVAGRREGAALSALPYMEMGFAFVNVSYRLANVALAPAAVEDALCALQWVGRHAKKYNFDLSRVVTTGDSAGGHLALATAMIPSDSPLTHQCAANEFTWSGPYTNPAPKVAAVVNWYGITDVADMLQGPNVRSYAVAWFGSMPGREGLARTVSPLTHVRAGGPAVFTIHGDADPLVPYAHGVRLKAALDKAGVKNVLHTIKGGGHGGFTAEQYVGAYEAVHGFLRSLGIAPAQP</sequence>
<dbReference type="PANTHER" id="PTHR48081">
    <property type="entry name" value="AB HYDROLASE SUPERFAMILY PROTEIN C4A8.06C"/>
    <property type="match status" value="1"/>
</dbReference>
<evidence type="ECO:0000256" key="1">
    <source>
        <dbReference type="ARBA" id="ARBA00022801"/>
    </source>
</evidence>
<feature type="domain" description="BD-FAE-like" evidence="3">
    <location>
        <begin position="62"/>
        <end position="273"/>
    </location>
</feature>
<keyword evidence="5" id="KW-1185">Reference proteome</keyword>
<keyword evidence="2" id="KW-0732">Signal</keyword>
<dbReference type="InterPro" id="IPR029058">
    <property type="entry name" value="AB_hydrolase_fold"/>
</dbReference>
<evidence type="ECO:0000313" key="4">
    <source>
        <dbReference type="EMBL" id="MFC0250529.1"/>
    </source>
</evidence>
<name>A0ABV6FB34_9BURK</name>
<reference evidence="4 5" key="1">
    <citation type="submission" date="2024-09" db="EMBL/GenBank/DDBJ databases">
        <authorList>
            <person name="Sun Q."/>
            <person name="Mori K."/>
        </authorList>
    </citation>
    <scope>NUCLEOTIDE SEQUENCE [LARGE SCALE GENOMIC DNA]</scope>
    <source>
        <strain evidence="4 5">CCM 7792</strain>
    </source>
</reference>
<dbReference type="Gene3D" id="3.40.50.1820">
    <property type="entry name" value="alpha/beta hydrolase"/>
    <property type="match status" value="1"/>
</dbReference>
<keyword evidence="1 4" id="KW-0378">Hydrolase</keyword>
<gene>
    <name evidence="4" type="ORF">ACFFJK_01385</name>
</gene>
<organism evidence="4 5">
    <name type="scientific">Massilia consociata</name>
    <dbReference type="NCBI Taxonomy" id="760117"/>
    <lineage>
        <taxon>Bacteria</taxon>
        <taxon>Pseudomonadati</taxon>
        <taxon>Pseudomonadota</taxon>
        <taxon>Betaproteobacteria</taxon>
        <taxon>Burkholderiales</taxon>
        <taxon>Oxalobacteraceae</taxon>
        <taxon>Telluria group</taxon>
        <taxon>Massilia</taxon>
    </lineage>
</organism>
<feature type="signal peptide" evidence="2">
    <location>
        <begin position="1"/>
        <end position="29"/>
    </location>
</feature>
<dbReference type="EMBL" id="JBHLWP010000001">
    <property type="protein sequence ID" value="MFC0250529.1"/>
    <property type="molecule type" value="Genomic_DNA"/>
</dbReference>
<feature type="chain" id="PRO_5045926250" evidence="2">
    <location>
        <begin position="30"/>
        <end position="319"/>
    </location>
</feature>
<dbReference type="GO" id="GO:0016787">
    <property type="term" value="F:hydrolase activity"/>
    <property type="evidence" value="ECO:0007669"/>
    <property type="project" value="UniProtKB-KW"/>
</dbReference>
<comment type="caution">
    <text evidence="4">The sequence shown here is derived from an EMBL/GenBank/DDBJ whole genome shotgun (WGS) entry which is preliminary data.</text>
</comment>
<dbReference type="RefSeq" id="WP_379677283.1">
    <property type="nucleotide sequence ID" value="NZ_JBHLWP010000001.1"/>
</dbReference>
<dbReference type="Pfam" id="PF20434">
    <property type="entry name" value="BD-FAE"/>
    <property type="match status" value="1"/>
</dbReference>
<evidence type="ECO:0000256" key="2">
    <source>
        <dbReference type="SAM" id="SignalP"/>
    </source>
</evidence>
<dbReference type="InterPro" id="IPR049492">
    <property type="entry name" value="BD-FAE-like_dom"/>
</dbReference>
<accession>A0ABV6FB34</accession>
<evidence type="ECO:0000313" key="5">
    <source>
        <dbReference type="Proteomes" id="UP001589773"/>
    </source>
</evidence>
<proteinExistence type="predicted"/>
<evidence type="ECO:0000259" key="3">
    <source>
        <dbReference type="Pfam" id="PF20434"/>
    </source>
</evidence>
<dbReference type="SUPFAM" id="SSF53474">
    <property type="entry name" value="alpha/beta-Hydrolases"/>
    <property type="match status" value="1"/>
</dbReference>
<dbReference type="InterPro" id="IPR050300">
    <property type="entry name" value="GDXG_lipolytic_enzyme"/>
</dbReference>
<protein>
    <submittedName>
        <fullName evidence="4">Alpha/beta hydrolase fold domain-containing protein</fullName>
    </submittedName>
</protein>